<keyword evidence="4" id="KW-0238">DNA-binding</keyword>
<protein>
    <recommendedName>
        <fullName evidence="8">Zn(2)-C6 fungal-type domain-containing protein</fullName>
    </recommendedName>
</protein>
<evidence type="ECO:0000313" key="10">
    <source>
        <dbReference type="Proteomes" id="UP000009096"/>
    </source>
</evidence>
<dbReference type="Proteomes" id="UP000009096">
    <property type="component" value="Chromosome 7"/>
</dbReference>
<dbReference type="EMBL" id="CM000584">
    <property type="protein sequence ID" value="EWG45871.1"/>
    <property type="molecule type" value="Genomic_DNA"/>
</dbReference>
<feature type="domain" description="Zn(2)-C6 fungal-type" evidence="8">
    <location>
        <begin position="11"/>
        <end position="41"/>
    </location>
</feature>
<feature type="region of interest" description="Disordered" evidence="7">
    <location>
        <begin position="65"/>
        <end position="135"/>
    </location>
</feature>
<dbReference type="Pfam" id="PF00172">
    <property type="entry name" value="Zn_clus"/>
    <property type="match status" value="1"/>
</dbReference>
<proteinExistence type="predicted"/>
<dbReference type="SUPFAM" id="SSF57701">
    <property type="entry name" value="Zn2/Cys6 DNA-binding domain"/>
    <property type="match status" value="1"/>
</dbReference>
<dbReference type="GO" id="GO:0000981">
    <property type="term" value="F:DNA-binding transcription factor activity, RNA polymerase II-specific"/>
    <property type="evidence" value="ECO:0007669"/>
    <property type="project" value="InterPro"/>
</dbReference>
<dbReference type="GO" id="GO:0008270">
    <property type="term" value="F:zinc ion binding"/>
    <property type="evidence" value="ECO:0007669"/>
    <property type="project" value="InterPro"/>
</dbReference>
<organism evidence="9 10">
    <name type="scientific">Gibberella moniliformis (strain M3125 / FGSC 7600)</name>
    <name type="common">Maize ear and stalk rot fungus</name>
    <name type="synonym">Fusarium verticillioides</name>
    <dbReference type="NCBI Taxonomy" id="334819"/>
    <lineage>
        <taxon>Eukaryota</taxon>
        <taxon>Fungi</taxon>
        <taxon>Dikarya</taxon>
        <taxon>Ascomycota</taxon>
        <taxon>Pezizomycotina</taxon>
        <taxon>Sordariomycetes</taxon>
        <taxon>Hypocreomycetidae</taxon>
        <taxon>Hypocreales</taxon>
        <taxon>Nectriaceae</taxon>
        <taxon>Fusarium</taxon>
        <taxon>Fusarium fujikuroi species complex</taxon>
    </lineage>
</organism>
<evidence type="ECO:0000256" key="4">
    <source>
        <dbReference type="ARBA" id="ARBA00023125"/>
    </source>
</evidence>
<gene>
    <name evidence="9" type="ORF">FVEG_06516</name>
</gene>
<dbReference type="AlphaFoldDB" id="W7M4F9"/>
<dbReference type="CDD" id="cd00067">
    <property type="entry name" value="GAL4"/>
    <property type="match status" value="1"/>
</dbReference>
<dbReference type="InterPro" id="IPR036864">
    <property type="entry name" value="Zn2-C6_fun-type_DNA-bd_sf"/>
</dbReference>
<dbReference type="VEuPathDB" id="FungiDB:FVEG_06516"/>
<keyword evidence="10" id="KW-1185">Reference proteome</keyword>
<feature type="compositionally biased region" description="Polar residues" evidence="7">
    <location>
        <begin position="96"/>
        <end position="135"/>
    </location>
</feature>
<dbReference type="InterPro" id="IPR052360">
    <property type="entry name" value="Transcr_Regulatory_Proteins"/>
</dbReference>
<evidence type="ECO:0000256" key="1">
    <source>
        <dbReference type="ARBA" id="ARBA00022723"/>
    </source>
</evidence>
<evidence type="ECO:0000256" key="6">
    <source>
        <dbReference type="ARBA" id="ARBA00023242"/>
    </source>
</evidence>
<evidence type="ECO:0000256" key="3">
    <source>
        <dbReference type="ARBA" id="ARBA00023015"/>
    </source>
</evidence>
<keyword evidence="2" id="KW-0862">Zinc</keyword>
<dbReference type="RefSeq" id="XP_018752062.1">
    <property type="nucleotide sequence ID" value="XM_018894911.1"/>
</dbReference>
<evidence type="ECO:0000259" key="8">
    <source>
        <dbReference type="PROSITE" id="PS50048"/>
    </source>
</evidence>
<evidence type="ECO:0000256" key="7">
    <source>
        <dbReference type="SAM" id="MobiDB-lite"/>
    </source>
</evidence>
<dbReference type="EMBL" id="DS022249">
    <property type="protein sequence ID" value="EWG45871.1"/>
    <property type="molecule type" value="Genomic_DNA"/>
</dbReference>
<dbReference type="SMART" id="SM00066">
    <property type="entry name" value="GAL4"/>
    <property type="match status" value="1"/>
</dbReference>
<keyword evidence="1" id="KW-0479">Metal-binding</keyword>
<dbReference type="PROSITE" id="PS00463">
    <property type="entry name" value="ZN2_CY6_FUNGAL_1"/>
    <property type="match status" value="1"/>
</dbReference>
<name>W7M4F9_GIBM7</name>
<evidence type="ECO:0000313" key="9">
    <source>
        <dbReference type="EMBL" id="EWG45871.1"/>
    </source>
</evidence>
<dbReference type="PROSITE" id="PS50048">
    <property type="entry name" value="ZN2_CY6_FUNGAL_2"/>
    <property type="match status" value="1"/>
</dbReference>
<dbReference type="PANTHER" id="PTHR36206">
    <property type="entry name" value="ASPERCRYPTIN BIOSYNTHESIS CLUSTER-SPECIFIC TRANSCRIPTION REGULATOR ATNN-RELATED"/>
    <property type="match status" value="1"/>
</dbReference>
<keyword evidence="3" id="KW-0805">Transcription regulation</keyword>
<sequence length="135" mass="15509">MQRPEIRSRQGCLTCRKRHRKCDEKRPVCTLCQKSGRTCDYTNEFRWAPVGDVFVVPDVSFNAGTKRVIPDERQRPAQNRGRQQRKRGRWQDAHQSDNSGQVLNKCQNEAQTLDQGQSSNLGTASYDNDNQLRSG</sequence>
<dbReference type="KEGG" id="fvr:FVEG_06516"/>
<dbReference type="Gene3D" id="4.10.240.10">
    <property type="entry name" value="Zn(2)-C6 fungal-type DNA-binding domain"/>
    <property type="match status" value="1"/>
</dbReference>
<accession>W7M4F9</accession>
<reference evidence="9 10" key="1">
    <citation type="journal article" date="2010" name="Nature">
        <title>Comparative genomics reveals mobile pathogenicity chromosomes in Fusarium.</title>
        <authorList>
            <person name="Ma L.J."/>
            <person name="van der Does H.C."/>
            <person name="Borkovich K.A."/>
            <person name="Coleman J.J."/>
            <person name="Daboussi M.J."/>
            <person name="Di Pietro A."/>
            <person name="Dufresne M."/>
            <person name="Freitag M."/>
            <person name="Grabherr M."/>
            <person name="Henrissat B."/>
            <person name="Houterman P.M."/>
            <person name="Kang S."/>
            <person name="Shim W.B."/>
            <person name="Woloshuk C."/>
            <person name="Xie X."/>
            <person name="Xu J.R."/>
            <person name="Antoniw J."/>
            <person name="Baker S.E."/>
            <person name="Bluhm B.H."/>
            <person name="Breakspear A."/>
            <person name="Brown D.W."/>
            <person name="Butchko R.A."/>
            <person name="Chapman S."/>
            <person name="Coulson R."/>
            <person name="Coutinho P.M."/>
            <person name="Danchin E.G."/>
            <person name="Diener A."/>
            <person name="Gale L.R."/>
            <person name="Gardiner D.M."/>
            <person name="Goff S."/>
            <person name="Hammond-Kosack K.E."/>
            <person name="Hilburn K."/>
            <person name="Hua-Van A."/>
            <person name="Jonkers W."/>
            <person name="Kazan K."/>
            <person name="Kodira C.D."/>
            <person name="Koehrsen M."/>
            <person name="Kumar L."/>
            <person name="Lee Y.H."/>
            <person name="Li L."/>
            <person name="Manners J.M."/>
            <person name="Miranda-Saavedra D."/>
            <person name="Mukherjee M."/>
            <person name="Park G."/>
            <person name="Park J."/>
            <person name="Park S.Y."/>
            <person name="Proctor R.H."/>
            <person name="Regev A."/>
            <person name="Ruiz-Roldan M.C."/>
            <person name="Sain D."/>
            <person name="Sakthikumar S."/>
            <person name="Sykes S."/>
            <person name="Schwartz D.C."/>
            <person name="Turgeon B.G."/>
            <person name="Wapinski I."/>
            <person name="Yoder O."/>
            <person name="Young S."/>
            <person name="Zeng Q."/>
            <person name="Zhou S."/>
            <person name="Galagan J."/>
            <person name="Cuomo C.A."/>
            <person name="Kistler H.C."/>
            <person name="Rep M."/>
        </authorList>
    </citation>
    <scope>NUCLEOTIDE SEQUENCE [LARGE SCALE GENOMIC DNA]</scope>
    <source>
        <strain evidence="10">M3125 / FGSC 7600</strain>
    </source>
</reference>
<evidence type="ECO:0000256" key="5">
    <source>
        <dbReference type="ARBA" id="ARBA00023163"/>
    </source>
</evidence>
<keyword evidence="6" id="KW-0539">Nucleus</keyword>
<keyword evidence="5" id="KW-0804">Transcription</keyword>
<dbReference type="InterPro" id="IPR001138">
    <property type="entry name" value="Zn2Cys6_DnaBD"/>
</dbReference>
<dbReference type="eggNOG" id="ENOG502T50E">
    <property type="taxonomic scope" value="Eukaryota"/>
</dbReference>
<dbReference type="GeneID" id="30064410"/>
<dbReference type="GO" id="GO:0003677">
    <property type="term" value="F:DNA binding"/>
    <property type="evidence" value="ECO:0007669"/>
    <property type="project" value="UniProtKB-KW"/>
</dbReference>
<dbReference type="PANTHER" id="PTHR36206:SF12">
    <property type="entry name" value="ASPERCRYPTIN BIOSYNTHESIS CLUSTER-SPECIFIC TRANSCRIPTION REGULATOR ATNN-RELATED"/>
    <property type="match status" value="1"/>
</dbReference>
<evidence type="ECO:0000256" key="2">
    <source>
        <dbReference type="ARBA" id="ARBA00022833"/>
    </source>
</evidence>